<gene>
    <name evidence="1" type="ORF">I553_2313</name>
</gene>
<sequence length="38" mass="4415">MLGGWGYARVRRVEGLGGPLRPRRARCRRVWLPTCCCR</sequence>
<accession>X8AM98</accession>
<proteinExistence type="predicted"/>
<protein>
    <submittedName>
        <fullName evidence="1">Uncharacterized protein</fullName>
    </submittedName>
</protein>
<comment type="caution">
    <text evidence="1">The sequence shown here is derived from an EMBL/GenBank/DDBJ whole genome shotgun (WGS) entry which is preliminary data.</text>
</comment>
<dbReference type="AlphaFoldDB" id="X8AM98"/>
<organism evidence="1">
    <name type="scientific">Mycobacterium xenopi 4042</name>
    <dbReference type="NCBI Taxonomy" id="1299334"/>
    <lineage>
        <taxon>Bacteria</taxon>
        <taxon>Bacillati</taxon>
        <taxon>Actinomycetota</taxon>
        <taxon>Actinomycetes</taxon>
        <taxon>Mycobacteriales</taxon>
        <taxon>Mycobacteriaceae</taxon>
        <taxon>Mycobacterium</taxon>
    </lineage>
</organism>
<dbReference type="EMBL" id="JAOB01000052">
    <property type="protein sequence ID" value="EUA32714.1"/>
    <property type="molecule type" value="Genomic_DNA"/>
</dbReference>
<evidence type="ECO:0000313" key="1">
    <source>
        <dbReference type="EMBL" id="EUA32714.1"/>
    </source>
</evidence>
<reference evidence="1" key="1">
    <citation type="submission" date="2014-01" db="EMBL/GenBank/DDBJ databases">
        <authorList>
            <person name="Brown-Elliot B."/>
            <person name="Wallace R."/>
            <person name="Lenaerts A."/>
            <person name="Ordway D."/>
            <person name="DeGroote M.A."/>
            <person name="Parker T."/>
            <person name="Sizemore C."/>
            <person name="Tallon L.J."/>
            <person name="Sadzewicz L.K."/>
            <person name="Sengamalay N."/>
            <person name="Fraser C.M."/>
            <person name="Hine E."/>
            <person name="Shefchek K.A."/>
            <person name="Das S.P."/>
            <person name="Tettelin H."/>
        </authorList>
    </citation>
    <scope>NUCLEOTIDE SEQUENCE [LARGE SCALE GENOMIC DNA]</scope>
    <source>
        <strain evidence="1">4042</strain>
    </source>
</reference>
<name>X8AM98_MYCXE</name>